<comment type="caution">
    <text evidence="1">The sequence shown here is derived from an EMBL/GenBank/DDBJ whole genome shotgun (WGS) entry which is preliminary data.</text>
</comment>
<name>A0A0R1WIL3_9LACO</name>
<dbReference type="Proteomes" id="UP000050973">
    <property type="component" value="Unassembled WGS sequence"/>
</dbReference>
<dbReference type="EMBL" id="AZGE01000005">
    <property type="protein sequence ID" value="KRM16116.1"/>
    <property type="molecule type" value="Genomic_DNA"/>
</dbReference>
<evidence type="ECO:0000313" key="1">
    <source>
        <dbReference type="EMBL" id="KRM16116.1"/>
    </source>
</evidence>
<sequence length="62" mass="7120">MEDNPIIAKRLVKEMMGMEQSSIIALSVKKYEELKKSKFSDKQIRKIAQIILACAADESHWP</sequence>
<organism evidence="1 2">
    <name type="scientific">Limosilactobacillus oris DSM 4864</name>
    <dbReference type="NCBI Taxonomy" id="1423779"/>
    <lineage>
        <taxon>Bacteria</taxon>
        <taxon>Bacillati</taxon>
        <taxon>Bacillota</taxon>
        <taxon>Bacilli</taxon>
        <taxon>Lactobacillales</taxon>
        <taxon>Lactobacillaceae</taxon>
        <taxon>Limosilactobacillus</taxon>
    </lineage>
</organism>
<gene>
    <name evidence="1" type="ORF">FC49_GL001525</name>
</gene>
<reference evidence="1 2" key="1">
    <citation type="journal article" date="2015" name="Genome Announc.">
        <title>Expanding the biotechnology potential of lactobacilli through comparative genomics of 213 strains and associated genera.</title>
        <authorList>
            <person name="Sun Z."/>
            <person name="Harris H.M."/>
            <person name="McCann A."/>
            <person name="Guo C."/>
            <person name="Argimon S."/>
            <person name="Zhang W."/>
            <person name="Yang X."/>
            <person name="Jeffery I.B."/>
            <person name="Cooney J.C."/>
            <person name="Kagawa T.F."/>
            <person name="Liu W."/>
            <person name="Song Y."/>
            <person name="Salvetti E."/>
            <person name="Wrobel A."/>
            <person name="Rasinkangas P."/>
            <person name="Parkhill J."/>
            <person name="Rea M.C."/>
            <person name="O'Sullivan O."/>
            <person name="Ritari J."/>
            <person name="Douillard F.P."/>
            <person name="Paul Ross R."/>
            <person name="Yang R."/>
            <person name="Briner A.E."/>
            <person name="Felis G.E."/>
            <person name="de Vos W.M."/>
            <person name="Barrangou R."/>
            <person name="Klaenhammer T.R."/>
            <person name="Caufield P.W."/>
            <person name="Cui Y."/>
            <person name="Zhang H."/>
            <person name="O'Toole P.W."/>
        </authorList>
    </citation>
    <scope>NUCLEOTIDE SEQUENCE [LARGE SCALE GENOMIC DNA]</scope>
    <source>
        <strain evidence="1 2">DSM 4864</strain>
    </source>
</reference>
<dbReference type="AlphaFoldDB" id="A0A0R1WIL3"/>
<dbReference type="PATRIC" id="fig|1423779.3.peg.1576"/>
<proteinExistence type="predicted"/>
<accession>A0A0R1WIL3</accession>
<evidence type="ECO:0000313" key="2">
    <source>
        <dbReference type="Proteomes" id="UP000050973"/>
    </source>
</evidence>
<protein>
    <submittedName>
        <fullName evidence="1">Uncharacterized protein</fullName>
    </submittedName>
</protein>